<accession>A0AAV5LHU5</accession>
<sequence length="122" mass="14012">MMQKFRLKERKAYGLPFHFIDIEGWKYVISFLVSIKSCLWLRQAWGSHVDLCDSRLLVLMASESQLLQSEYEDYVAVNSGSLACLRAVALILLIILLVHQFLLVTRDSSMVQESSAFYNMSS</sequence>
<name>A0AAV5LHU5_9ROSI</name>
<evidence type="ECO:0000313" key="2">
    <source>
        <dbReference type="EMBL" id="GKV36207.1"/>
    </source>
</evidence>
<evidence type="ECO:0000313" key="3">
    <source>
        <dbReference type="Proteomes" id="UP001054252"/>
    </source>
</evidence>
<dbReference type="EMBL" id="BPVZ01000115">
    <property type="protein sequence ID" value="GKV36207.1"/>
    <property type="molecule type" value="Genomic_DNA"/>
</dbReference>
<evidence type="ECO:0000256" key="1">
    <source>
        <dbReference type="SAM" id="Phobius"/>
    </source>
</evidence>
<keyword evidence="1" id="KW-1133">Transmembrane helix</keyword>
<feature type="transmembrane region" description="Helical" evidence="1">
    <location>
        <begin position="83"/>
        <end position="102"/>
    </location>
</feature>
<organism evidence="2 3">
    <name type="scientific">Rubroshorea leprosula</name>
    <dbReference type="NCBI Taxonomy" id="152421"/>
    <lineage>
        <taxon>Eukaryota</taxon>
        <taxon>Viridiplantae</taxon>
        <taxon>Streptophyta</taxon>
        <taxon>Embryophyta</taxon>
        <taxon>Tracheophyta</taxon>
        <taxon>Spermatophyta</taxon>
        <taxon>Magnoliopsida</taxon>
        <taxon>eudicotyledons</taxon>
        <taxon>Gunneridae</taxon>
        <taxon>Pentapetalae</taxon>
        <taxon>rosids</taxon>
        <taxon>malvids</taxon>
        <taxon>Malvales</taxon>
        <taxon>Dipterocarpaceae</taxon>
        <taxon>Rubroshorea</taxon>
    </lineage>
</organism>
<dbReference type="PANTHER" id="PTHR23012:SF176">
    <property type="entry name" value="OS01G0894600 PROTEIN"/>
    <property type="match status" value="1"/>
</dbReference>
<keyword evidence="1" id="KW-0472">Membrane</keyword>
<protein>
    <submittedName>
        <fullName evidence="2">Uncharacterized protein</fullName>
    </submittedName>
</protein>
<keyword evidence="3" id="KW-1185">Reference proteome</keyword>
<dbReference type="AlphaFoldDB" id="A0AAV5LHU5"/>
<dbReference type="GO" id="GO:0004842">
    <property type="term" value="F:ubiquitin-protein transferase activity"/>
    <property type="evidence" value="ECO:0007669"/>
    <property type="project" value="TreeGrafter"/>
</dbReference>
<dbReference type="Proteomes" id="UP001054252">
    <property type="component" value="Unassembled WGS sequence"/>
</dbReference>
<dbReference type="PANTHER" id="PTHR23012">
    <property type="entry name" value="RING/FYVE/PHD ZINC FINGER DOMAIN-CONTAINING"/>
    <property type="match status" value="1"/>
</dbReference>
<dbReference type="Pfam" id="PF12428">
    <property type="entry name" value="DUF3675"/>
    <property type="match status" value="1"/>
</dbReference>
<keyword evidence="1" id="KW-0812">Transmembrane</keyword>
<dbReference type="InterPro" id="IPR033275">
    <property type="entry name" value="MARCH-like"/>
</dbReference>
<gene>
    <name evidence="2" type="ORF">SLEP1_g44362</name>
</gene>
<reference evidence="2 3" key="1">
    <citation type="journal article" date="2021" name="Commun. Biol.">
        <title>The genome of Shorea leprosula (Dipterocarpaceae) highlights the ecological relevance of drought in aseasonal tropical rainforests.</title>
        <authorList>
            <person name="Ng K.K.S."/>
            <person name="Kobayashi M.J."/>
            <person name="Fawcett J.A."/>
            <person name="Hatakeyama M."/>
            <person name="Paape T."/>
            <person name="Ng C.H."/>
            <person name="Ang C.C."/>
            <person name="Tnah L.H."/>
            <person name="Lee C.T."/>
            <person name="Nishiyama T."/>
            <person name="Sese J."/>
            <person name="O'Brien M.J."/>
            <person name="Copetti D."/>
            <person name="Mohd Noor M.I."/>
            <person name="Ong R.C."/>
            <person name="Putra M."/>
            <person name="Sireger I.Z."/>
            <person name="Indrioko S."/>
            <person name="Kosugi Y."/>
            <person name="Izuno A."/>
            <person name="Isagi Y."/>
            <person name="Lee S.L."/>
            <person name="Shimizu K.K."/>
        </authorList>
    </citation>
    <scope>NUCLEOTIDE SEQUENCE [LARGE SCALE GENOMIC DNA]</scope>
    <source>
        <strain evidence="2">214</strain>
    </source>
</reference>
<dbReference type="GO" id="GO:0016567">
    <property type="term" value="P:protein ubiquitination"/>
    <property type="evidence" value="ECO:0007669"/>
    <property type="project" value="TreeGrafter"/>
</dbReference>
<dbReference type="InterPro" id="IPR022143">
    <property type="entry name" value="DUF3675"/>
</dbReference>
<comment type="caution">
    <text evidence="2">The sequence shown here is derived from an EMBL/GenBank/DDBJ whole genome shotgun (WGS) entry which is preliminary data.</text>
</comment>
<proteinExistence type="predicted"/>
<dbReference type="GO" id="GO:0016020">
    <property type="term" value="C:membrane"/>
    <property type="evidence" value="ECO:0007669"/>
    <property type="project" value="TreeGrafter"/>
</dbReference>